<evidence type="ECO:0000313" key="2">
    <source>
        <dbReference type="Proteomes" id="UP000541352"/>
    </source>
</evidence>
<evidence type="ECO:0000313" key="1">
    <source>
        <dbReference type="EMBL" id="MBB3836702.1"/>
    </source>
</evidence>
<gene>
    <name evidence="1" type="ORF">FHS57_000684</name>
</gene>
<dbReference type="EMBL" id="JACIBY010000001">
    <property type="protein sequence ID" value="MBB3836702.1"/>
    <property type="molecule type" value="Genomic_DNA"/>
</dbReference>
<accession>A0A7W6ENW6</accession>
<keyword evidence="2" id="KW-1185">Reference proteome</keyword>
<organism evidence="1 2">
    <name type="scientific">Runella defluvii</name>
    <dbReference type="NCBI Taxonomy" id="370973"/>
    <lineage>
        <taxon>Bacteria</taxon>
        <taxon>Pseudomonadati</taxon>
        <taxon>Bacteroidota</taxon>
        <taxon>Cytophagia</taxon>
        <taxon>Cytophagales</taxon>
        <taxon>Spirosomataceae</taxon>
        <taxon>Runella</taxon>
    </lineage>
</organism>
<comment type="caution">
    <text evidence="1">The sequence shown here is derived from an EMBL/GenBank/DDBJ whole genome shotgun (WGS) entry which is preliminary data.</text>
</comment>
<sequence length="131" mass="15344">MKKLTYALDRETGWYKLITAPPTASTLPNELKVEERKSDNVQAQIIIHGRERIPKEIDPKRGWKWFTGLRETNHVNVYSGNFRTFGRYRGSFVENYCLFQFSPDSETLTLLFFDGLKRRFGGIDDLIPLLR</sequence>
<dbReference type="Proteomes" id="UP000541352">
    <property type="component" value="Unassembled WGS sequence"/>
</dbReference>
<proteinExistence type="predicted"/>
<protein>
    <submittedName>
        <fullName evidence="1">Uncharacterized protein</fullName>
    </submittedName>
</protein>
<reference evidence="1 2" key="1">
    <citation type="submission" date="2020-08" db="EMBL/GenBank/DDBJ databases">
        <title>Genomic Encyclopedia of Type Strains, Phase IV (KMG-IV): sequencing the most valuable type-strain genomes for metagenomic binning, comparative biology and taxonomic classification.</title>
        <authorList>
            <person name="Goeker M."/>
        </authorList>
    </citation>
    <scope>NUCLEOTIDE SEQUENCE [LARGE SCALE GENOMIC DNA]</scope>
    <source>
        <strain evidence="1 2">DSM 17976</strain>
    </source>
</reference>
<dbReference type="RefSeq" id="WP_183971477.1">
    <property type="nucleotide sequence ID" value="NZ_JACIBY010000001.1"/>
</dbReference>
<dbReference type="AlphaFoldDB" id="A0A7W6ENW6"/>
<name>A0A7W6ENW6_9BACT</name>